<dbReference type="InterPro" id="IPR016128">
    <property type="entry name" value="Pyosin/cloacin_T_dom"/>
</dbReference>
<organism evidence="5 6">
    <name type="scientific">Aeromonas sanarellii</name>
    <dbReference type="NCBI Taxonomy" id="633415"/>
    <lineage>
        <taxon>Bacteria</taxon>
        <taxon>Pseudomonadati</taxon>
        <taxon>Pseudomonadota</taxon>
        <taxon>Gammaproteobacteria</taxon>
        <taxon>Aeromonadales</taxon>
        <taxon>Aeromonadaceae</taxon>
        <taxon>Aeromonas</taxon>
    </lineage>
</organism>
<evidence type="ECO:0000313" key="5">
    <source>
        <dbReference type="EMBL" id="MBP0603419.1"/>
    </source>
</evidence>
<accession>A0ABS4B7H0</accession>
<evidence type="ECO:0000259" key="4">
    <source>
        <dbReference type="Pfam" id="PF06958"/>
    </source>
</evidence>
<evidence type="ECO:0000256" key="2">
    <source>
        <dbReference type="ARBA" id="ARBA00023022"/>
    </source>
</evidence>
<name>A0ABS4B7H0_9GAMM</name>
<dbReference type="EMBL" id="JAGIQF010000006">
    <property type="protein sequence ID" value="MBP0603419.1"/>
    <property type="molecule type" value="Genomic_DNA"/>
</dbReference>
<gene>
    <name evidence="5" type="ORF">J8I01_12970</name>
</gene>
<dbReference type="Pfam" id="PF06958">
    <property type="entry name" value="Pyocin_S"/>
    <property type="match status" value="1"/>
</dbReference>
<dbReference type="InterPro" id="IPR036302">
    <property type="entry name" value="Pyosin/cloacin_T_dom_sf"/>
</dbReference>
<dbReference type="RefSeq" id="WP_209794162.1">
    <property type="nucleotide sequence ID" value="NZ_JAGIQF010000006.1"/>
</dbReference>
<evidence type="ECO:0000313" key="6">
    <source>
        <dbReference type="Proteomes" id="UP000666661"/>
    </source>
</evidence>
<proteinExistence type="predicted"/>
<keyword evidence="3" id="KW-0078">Bacteriocin</keyword>
<protein>
    <submittedName>
        <fullName evidence="5">S-type pyocin domain-containing protein</fullName>
    </submittedName>
</protein>
<keyword evidence="6" id="KW-1185">Reference proteome</keyword>
<evidence type="ECO:0000256" key="1">
    <source>
        <dbReference type="ARBA" id="ARBA00022529"/>
    </source>
</evidence>
<evidence type="ECO:0000256" key="3">
    <source>
        <dbReference type="ARBA" id="ARBA00023048"/>
    </source>
</evidence>
<sequence>MTSAVATSTASEVALGRISGSLPTELGAWALRTSGAAPGAFLMAFWPSDLGDGTLYSDEQLQAMSRAATRVRFRFIEDEQGRMQVYGIHTSAASGMDSVPIVQARQEGSAIVAVVPGGPTLTWYPDSSGEVPDASSYYPERDGLEVSNILVRPIPDAPDAELETFPATGDDLEDCIITFPASLGIPPLYLVFSKPPVKLLEVDLFRNFEGRPRNGTHADHMPSQAAIEAYLKSLDSDMDQDLIKSYKKDVASIIIPASVHQKYSETYGRRNTRNDRAQIIKDSSDLRKAVDNNFDAIKPYLRDEGFSDTELEQAREKMHKINKSQGWY</sequence>
<comment type="caution">
    <text evidence="5">The sequence shown here is derived from an EMBL/GenBank/DDBJ whole genome shotgun (WGS) entry which is preliminary data.</text>
</comment>
<keyword evidence="2" id="KW-0044">Antibiotic</keyword>
<keyword evidence="1" id="KW-0929">Antimicrobial</keyword>
<reference evidence="5 6" key="1">
    <citation type="submission" date="2021-03" db="EMBL/GenBank/DDBJ databases">
        <title>Plant growth promoting bacteria isolated from wild legumes nodules and trapping Phaseolus vulgaris L. nodules in the center and southern Mexico.</title>
        <authorList>
            <person name="Estrada P."/>
        </authorList>
    </citation>
    <scope>NUCLEOTIDE SEQUENCE [LARGE SCALE GENOMIC DNA]</scope>
    <source>
        <strain evidence="5 6">MaGu-431</strain>
    </source>
</reference>
<feature type="domain" description="Pyosin/cloacin translocation" evidence="4">
    <location>
        <begin position="58"/>
        <end position="191"/>
    </location>
</feature>
<dbReference type="SUPFAM" id="SSF69369">
    <property type="entry name" value="Cloacin translocation domain"/>
    <property type="match status" value="1"/>
</dbReference>
<dbReference type="Proteomes" id="UP000666661">
    <property type="component" value="Unassembled WGS sequence"/>
</dbReference>